<comment type="caution">
    <text evidence="1">The sequence shown here is derived from an EMBL/GenBank/DDBJ whole genome shotgun (WGS) entry which is preliminary data.</text>
</comment>
<dbReference type="Proteomes" id="UP000789901">
    <property type="component" value="Unassembled WGS sequence"/>
</dbReference>
<evidence type="ECO:0000313" key="1">
    <source>
        <dbReference type="EMBL" id="CAG8847404.1"/>
    </source>
</evidence>
<gene>
    <name evidence="1" type="ORF">GMARGA_LOCUS38653</name>
</gene>
<feature type="non-terminal residue" evidence="1">
    <location>
        <position position="1"/>
    </location>
</feature>
<proteinExistence type="predicted"/>
<feature type="non-terminal residue" evidence="1">
    <location>
        <position position="71"/>
    </location>
</feature>
<keyword evidence="2" id="KW-1185">Reference proteome</keyword>
<sequence>GKVLKDDKGKMFVLEYSGRKRMRIREGKGKKRLLREVKVIGEGSLSGEGRVVRRREGYWEVYYQRGCNCQE</sequence>
<dbReference type="EMBL" id="CAJVQB010087480">
    <property type="protein sequence ID" value="CAG8847404.1"/>
    <property type="molecule type" value="Genomic_DNA"/>
</dbReference>
<accession>A0ABN7X422</accession>
<protein>
    <submittedName>
        <fullName evidence="1">3784_t:CDS:1</fullName>
    </submittedName>
</protein>
<name>A0ABN7X422_GIGMA</name>
<reference evidence="1 2" key="1">
    <citation type="submission" date="2021-06" db="EMBL/GenBank/DDBJ databases">
        <authorList>
            <person name="Kallberg Y."/>
            <person name="Tangrot J."/>
            <person name="Rosling A."/>
        </authorList>
    </citation>
    <scope>NUCLEOTIDE SEQUENCE [LARGE SCALE GENOMIC DNA]</scope>
    <source>
        <strain evidence="1 2">120-4 pot B 10/14</strain>
    </source>
</reference>
<organism evidence="1 2">
    <name type="scientific">Gigaspora margarita</name>
    <dbReference type="NCBI Taxonomy" id="4874"/>
    <lineage>
        <taxon>Eukaryota</taxon>
        <taxon>Fungi</taxon>
        <taxon>Fungi incertae sedis</taxon>
        <taxon>Mucoromycota</taxon>
        <taxon>Glomeromycotina</taxon>
        <taxon>Glomeromycetes</taxon>
        <taxon>Diversisporales</taxon>
        <taxon>Gigasporaceae</taxon>
        <taxon>Gigaspora</taxon>
    </lineage>
</organism>
<evidence type="ECO:0000313" key="2">
    <source>
        <dbReference type="Proteomes" id="UP000789901"/>
    </source>
</evidence>